<accession>A0A926I2Y0</accession>
<proteinExistence type="predicted"/>
<protein>
    <submittedName>
        <fullName evidence="1">Uncharacterized protein</fullName>
    </submittedName>
</protein>
<dbReference type="Proteomes" id="UP000610760">
    <property type="component" value="Unassembled WGS sequence"/>
</dbReference>
<comment type="caution">
    <text evidence="1">The sequence shown here is derived from an EMBL/GenBank/DDBJ whole genome shotgun (WGS) entry which is preliminary data.</text>
</comment>
<evidence type="ECO:0000313" key="2">
    <source>
        <dbReference type="Proteomes" id="UP000610760"/>
    </source>
</evidence>
<organism evidence="1 2">
    <name type="scientific">Fumia xinanensis</name>
    <dbReference type="NCBI Taxonomy" id="2763659"/>
    <lineage>
        <taxon>Bacteria</taxon>
        <taxon>Bacillati</taxon>
        <taxon>Bacillota</taxon>
        <taxon>Clostridia</taxon>
        <taxon>Eubacteriales</taxon>
        <taxon>Oscillospiraceae</taxon>
        <taxon>Fumia</taxon>
    </lineage>
</organism>
<dbReference type="EMBL" id="JACRSV010000002">
    <property type="protein sequence ID" value="MBC8560023.1"/>
    <property type="molecule type" value="Genomic_DNA"/>
</dbReference>
<dbReference type="AlphaFoldDB" id="A0A926I2Y0"/>
<name>A0A926I2Y0_9FIRM</name>
<gene>
    <name evidence="1" type="ORF">H8710_08090</name>
</gene>
<reference evidence="1" key="1">
    <citation type="submission" date="2020-08" db="EMBL/GenBank/DDBJ databases">
        <title>Genome public.</title>
        <authorList>
            <person name="Liu C."/>
            <person name="Sun Q."/>
        </authorList>
    </citation>
    <scope>NUCLEOTIDE SEQUENCE</scope>
    <source>
        <strain evidence="1">NSJ-33</strain>
    </source>
</reference>
<dbReference type="RefSeq" id="WP_249294986.1">
    <property type="nucleotide sequence ID" value="NZ_JACRSV010000002.1"/>
</dbReference>
<sequence length="60" mass="6928">MEECKNPPKRPNTAVFDVSAEIITFASAKDSRYNKYKPAPNAADEIFIYQNFRRSIETEN</sequence>
<evidence type="ECO:0000313" key="1">
    <source>
        <dbReference type="EMBL" id="MBC8560023.1"/>
    </source>
</evidence>
<keyword evidence="2" id="KW-1185">Reference proteome</keyword>